<dbReference type="InterPro" id="IPR014580">
    <property type="entry name" value="UCP033199"/>
</dbReference>
<comment type="caution">
    <text evidence="1">The sequence shown here is derived from an EMBL/GenBank/DDBJ whole genome shotgun (WGS) entry which is preliminary data.</text>
</comment>
<accession>A0ABQ6Z1M4</accession>
<name>A0ABQ6Z1M4_9ENTE</name>
<evidence type="ECO:0000313" key="1">
    <source>
        <dbReference type="EMBL" id="KAF1305372.1"/>
    </source>
</evidence>
<keyword evidence="2" id="KW-1185">Reference proteome</keyword>
<dbReference type="Pfam" id="PF09966">
    <property type="entry name" value="DUF2200"/>
    <property type="match status" value="1"/>
</dbReference>
<sequence length="114" mass="13273">MIMSRIETMTFASVYPLYLAKVEKKGRTKEELDTIIRWLTGFNQETLEQMIEGTQTFPEFFAQANLHPNIHQIKGVICGVRIENIEDPLMKNIRYLDKIVDELAKGKAIEKIMR</sequence>
<reference evidence="1 2" key="1">
    <citation type="submission" date="2016-06" db="EMBL/GenBank/DDBJ databases">
        <title>Four novel species of enterococci isolated from chicken manure.</title>
        <authorList>
            <person name="Van Tyne D."/>
        </authorList>
    </citation>
    <scope>NUCLEOTIDE SEQUENCE [LARGE SCALE GENOMIC DNA]</scope>
    <source>
        <strain evidence="1 2">CU12B</strain>
    </source>
</reference>
<evidence type="ECO:0000313" key="2">
    <source>
        <dbReference type="Proteomes" id="UP000782705"/>
    </source>
</evidence>
<dbReference type="EMBL" id="MAEL01000016">
    <property type="protein sequence ID" value="KAF1305372.1"/>
    <property type="molecule type" value="Genomic_DNA"/>
</dbReference>
<dbReference type="PIRSF" id="PIRSF033199">
    <property type="entry name" value="UCP033199"/>
    <property type="match status" value="1"/>
</dbReference>
<evidence type="ECO:0008006" key="3">
    <source>
        <dbReference type="Google" id="ProtNLM"/>
    </source>
</evidence>
<proteinExistence type="predicted"/>
<dbReference type="Gene3D" id="1.10.8.290">
    <property type="entry name" value="uncharacterized protein sp1917 domain"/>
    <property type="match status" value="1"/>
</dbReference>
<gene>
    <name evidence="1" type="ORF">BAU17_13485</name>
</gene>
<protein>
    <recommendedName>
        <fullName evidence="3">DUF2200 domain-containing protein</fullName>
    </recommendedName>
</protein>
<dbReference type="InterPro" id="IPR023204">
    <property type="entry name" value="SP1917_dom_sf"/>
</dbReference>
<dbReference type="Proteomes" id="UP000782705">
    <property type="component" value="Unassembled WGS sequence"/>
</dbReference>
<organism evidence="1 2">
    <name type="scientific">Candidatus Enterococcus willemsii</name>
    <dbReference type="NCBI Taxonomy" id="1857215"/>
    <lineage>
        <taxon>Bacteria</taxon>
        <taxon>Bacillati</taxon>
        <taxon>Bacillota</taxon>
        <taxon>Bacilli</taxon>
        <taxon>Lactobacillales</taxon>
        <taxon>Enterococcaceae</taxon>
        <taxon>Enterococcus</taxon>
    </lineage>
</organism>